<dbReference type="AlphaFoldDB" id="A0A1Y2AI59"/>
<keyword evidence="2" id="KW-1185">Reference proteome</keyword>
<dbReference type="Proteomes" id="UP000193920">
    <property type="component" value="Unassembled WGS sequence"/>
</dbReference>
<evidence type="ECO:0000313" key="2">
    <source>
        <dbReference type="Proteomes" id="UP000193920"/>
    </source>
</evidence>
<protein>
    <submittedName>
        <fullName evidence="1">Uncharacterized protein</fullName>
    </submittedName>
</protein>
<gene>
    <name evidence="1" type="ORF">LY90DRAFT_632104</name>
</gene>
<dbReference type="EMBL" id="MCOG01000251">
    <property type="protein sequence ID" value="ORY22196.1"/>
    <property type="molecule type" value="Genomic_DNA"/>
</dbReference>
<organism evidence="1 2">
    <name type="scientific">Neocallimastix californiae</name>
    <dbReference type="NCBI Taxonomy" id="1754190"/>
    <lineage>
        <taxon>Eukaryota</taxon>
        <taxon>Fungi</taxon>
        <taxon>Fungi incertae sedis</taxon>
        <taxon>Chytridiomycota</taxon>
        <taxon>Chytridiomycota incertae sedis</taxon>
        <taxon>Neocallimastigomycetes</taxon>
        <taxon>Neocallimastigales</taxon>
        <taxon>Neocallimastigaceae</taxon>
        <taxon>Neocallimastix</taxon>
    </lineage>
</organism>
<accession>A0A1Y2AI59</accession>
<evidence type="ECO:0000313" key="1">
    <source>
        <dbReference type="EMBL" id="ORY22196.1"/>
    </source>
</evidence>
<reference evidence="1 2" key="1">
    <citation type="submission" date="2016-08" db="EMBL/GenBank/DDBJ databases">
        <title>A Parts List for Fungal Cellulosomes Revealed by Comparative Genomics.</title>
        <authorList>
            <consortium name="DOE Joint Genome Institute"/>
            <person name="Haitjema C.H."/>
            <person name="Gilmore S.P."/>
            <person name="Henske J.K."/>
            <person name="Solomon K.V."/>
            <person name="De Groot R."/>
            <person name="Kuo A."/>
            <person name="Mondo S.J."/>
            <person name="Salamov A.A."/>
            <person name="Labutti K."/>
            <person name="Zhao Z."/>
            <person name="Chiniquy J."/>
            <person name="Barry K."/>
            <person name="Brewer H.M."/>
            <person name="Purvine S.O."/>
            <person name="Wright A.T."/>
            <person name="Boxma B."/>
            <person name="Van Alen T."/>
            <person name="Hackstein J.H."/>
            <person name="Baker S.E."/>
            <person name="Grigoriev I.V."/>
            <person name="O'Malley M.A."/>
        </authorList>
    </citation>
    <scope>NUCLEOTIDE SEQUENCE [LARGE SCALE GENOMIC DNA]</scope>
    <source>
        <strain evidence="1 2">G1</strain>
    </source>
</reference>
<comment type="caution">
    <text evidence="1">The sequence shown here is derived from an EMBL/GenBank/DDBJ whole genome shotgun (WGS) entry which is preliminary data.</text>
</comment>
<sequence length="433" mass="51657">MENQIFDVIKCYYNCNLNYKINKSPLICHGIVENNFLKDNENNDHSGYIKEKWNNIRNNNENDLKNDKFLNQRDIIKLVYDKPKLDKITKEYCIDYKFEFPKLDNAELYLCKQSSFTNNDKKINDYIEKIKKKSEEEFFDDLDLVKIGDMSETSRLIRFQTNKSGKPNIYQFIIVNKDNYEIHISNHFTLISFKQFLDRHNKSFLSKIIEEGELGCYYYCNGIFENDSDNFRSTFSFGLNFYYFEKCEKISNIFNNDIGIFANVYYTSEKESFPVGYIYTIDDRIFISNLSEPNNVVGFLNIMNDYLCTITINNNDEKIFFTKRFDYIYINTFNEDKEPKTIGMIDKDINNNINFHICNLENPLIINLLLLEKEFQYINQKVINNADIDCYFPTTYNSSFLCHIREHIITIYNELIFFINLYNISNNNNNNNL</sequence>
<proteinExistence type="predicted"/>
<name>A0A1Y2AI59_9FUNG</name>